<name>A0A5P1FTX4_ASPOF</name>
<feature type="compositionally biased region" description="Low complexity" evidence="1">
    <location>
        <begin position="64"/>
        <end position="79"/>
    </location>
</feature>
<organism evidence="2 3">
    <name type="scientific">Asparagus officinalis</name>
    <name type="common">Garden asparagus</name>
    <dbReference type="NCBI Taxonomy" id="4686"/>
    <lineage>
        <taxon>Eukaryota</taxon>
        <taxon>Viridiplantae</taxon>
        <taxon>Streptophyta</taxon>
        <taxon>Embryophyta</taxon>
        <taxon>Tracheophyta</taxon>
        <taxon>Spermatophyta</taxon>
        <taxon>Magnoliopsida</taxon>
        <taxon>Liliopsida</taxon>
        <taxon>Asparagales</taxon>
        <taxon>Asparagaceae</taxon>
        <taxon>Asparagoideae</taxon>
        <taxon>Asparagus</taxon>
    </lineage>
</organism>
<protein>
    <submittedName>
        <fullName evidence="2">Uncharacterized protein</fullName>
    </submittedName>
</protein>
<feature type="compositionally biased region" description="Low complexity" evidence="1">
    <location>
        <begin position="26"/>
        <end position="36"/>
    </location>
</feature>
<feature type="compositionally biased region" description="Basic and acidic residues" evidence="1">
    <location>
        <begin position="37"/>
        <end position="48"/>
    </location>
</feature>
<evidence type="ECO:0000256" key="1">
    <source>
        <dbReference type="SAM" id="MobiDB-lite"/>
    </source>
</evidence>
<dbReference type="EMBL" id="CM007381">
    <property type="protein sequence ID" value="ONK81775.1"/>
    <property type="molecule type" value="Genomic_DNA"/>
</dbReference>
<reference evidence="3" key="1">
    <citation type="journal article" date="2017" name="Nat. Commun.">
        <title>The asparagus genome sheds light on the origin and evolution of a young Y chromosome.</title>
        <authorList>
            <person name="Harkess A."/>
            <person name="Zhou J."/>
            <person name="Xu C."/>
            <person name="Bowers J.E."/>
            <person name="Van der Hulst R."/>
            <person name="Ayyampalayam S."/>
            <person name="Mercati F."/>
            <person name="Riccardi P."/>
            <person name="McKain M.R."/>
            <person name="Kakrana A."/>
            <person name="Tang H."/>
            <person name="Ray J."/>
            <person name="Groenendijk J."/>
            <person name="Arikit S."/>
            <person name="Mathioni S.M."/>
            <person name="Nakano M."/>
            <person name="Shan H."/>
            <person name="Telgmann-Rauber A."/>
            <person name="Kanno A."/>
            <person name="Yue Z."/>
            <person name="Chen H."/>
            <person name="Li W."/>
            <person name="Chen Y."/>
            <person name="Xu X."/>
            <person name="Zhang Y."/>
            <person name="Luo S."/>
            <person name="Chen H."/>
            <person name="Gao J."/>
            <person name="Mao Z."/>
            <person name="Pires J.C."/>
            <person name="Luo M."/>
            <person name="Kudrna D."/>
            <person name="Wing R.A."/>
            <person name="Meyers B.C."/>
            <person name="Yi K."/>
            <person name="Kong H."/>
            <person name="Lavrijsen P."/>
            <person name="Sunseri F."/>
            <person name="Falavigna A."/>
            <person name="Ye Y."/>
            <person name="Leebens-Mack J.H."/>
            <person name="Chen G."/>
        </authorList>
    </citation>
    <scope>NUCLEOTIDE SEQUENCE [LARGE SCALE GENOMIC DNA]</scope>
    <source>
        <strain evidence="3">cv. DH0086</strain>
    </source>
</reference>
<dbReference type="Gramene" id="ONK81775">
    <property type="protein sequence ID" value="ONK81775"/>
    <property type="gene ID" value="A4U43_C01F32750"/>
</dbReference>
<proteinExistence type="predicted"/>
<evidence type="ECO:0000313" key="3">
    <source>
        <dbReference type="Proteomes" id="UP000243459"/>
    </source>
</evidence>
<feature type="region of interest" description="Disordered" evidence="1">
    <location>
        <begin position="1"/>
        <end position="113"/>
    </location>
</feature>
<keyword evidence="3" id="KW-1185">Reference proteome</keyword>
<gene>
    <name evidence="2" type="ORF">A4U43_C01F32750</name>
</gene>
<accession>A0A5P1FTX4</accession>
<feature type="compositionally biased region" description="Basic and acidic residues" evidence="1">
    <location>
        <begin position="93"/>
        <end position="113"/>
    </location>
</feature>
<evidence type="ECO:0000313" key="2">
    <source>
        <dbReference type="EMBL" id="ONK81775.1"/>
    </source>
</evidence>
<dbReference type="Proteomes" id="UP000243459">
    <property type="component" value="Chromosome 1"/>
</dbReference>
<sequence length="113" mass="12116">MHRRGRSSASASREELGLQRGRSTGEELGVGVIVGVDSREARRGERNSSSRGRSSIFDDGGARGRSSASGSASESTAGELGDEGGARRRRRQRKEEGEYSAWERDDGRRGSGC</sequence>
<dbReference type="AlphaFoldDB" id="A0A5P1FTX4"/>